<dbReference type="SUPFAM" id="SSF46565">
    <property type="entry name" value="Chaperone J-domain"/>
    <property type="match status" value="1"/>
</dbReference>
<dbReference type="AlphaFoldDB" id="A0A7K8RDC7"/>
<evidence type="ECO:0000313" key="12">
    <source>
        <dbReference type="EMBL" id="NXF15781.1"/>
    </source>
</evidence>
<evidence type="ECO:0000256" key="4">
    <source>
        <dbReference type="ARBA" id="ARBA00022737"/>
    </source>
</evidence>
<evidence type="ECO:0000256" key="2">
    <source>
        <dbReference type="ARBA" id="ARBA00020920"/>
    </source>
</evidence>
<dbReference type="PROSITE" id="PS51352">
    <property type="entry name" value="THIOREDOXIN_2"/>
    <property type="match status" value="4"/>
</dbReference>
<dbReference type="FunFam" id="3.40.30.10:FF:000125">
    <property type="entry name" value="DnaJ homolog subfamily C member 10"/>
    <property type="match status" value="1"/>
</dbReference>
<dbReference type="GO" id="GO:0051087">
    <property type="term" value="F:protein-folding chaperone binding"/>
    <property type="evidence" value="ECO:0007669"/>
    <property type="project" value="UniProtKB-ARBA"/>
</dbReference>
<dbReference type="Proteomes" id="UP000574210">
    <property type="component" value="Unassembled WGS sequence"/>
</dbReference>
<keyword evidence="6" id="KW-0560">Oxidoreductase</keyword>
<dbReference type="CDD" id="cd03004">
    <property type="entry name" value="PDI_a_ERdj5_C"/>
    <property type="match status" value="3"/>
</dbReference>
<evidence type="ECO:0000313" key="13">
    <source>
        <dbReference type="Proteomes" id="UP000574210"/>
    </source>
</evidence>
<dbReference type="GO" id="GO:0015035">
    <property type="term" value="F:protein-disulfide reductase activity"/>
    <property type="evidence" value="ECO:0007669"/>
    <property type="project" value="TreeGrafter"/>
</dbReference>
<dbReference type="CDD" id="cd06257">
    <property type="entry name" value="DnaJ"/>
    <property type="match status" value="1"/>
</dbReference>
<organism evidence="12 13">
    <name type="scientific">Rhodinocichla rosea</name>
    <dbReference type="NCBI Taxonomy" id="58203"/>
    <lineage>
        <taxon>Eukaryota</taxon>
        <taxon>Metazoa</taxon>
        <taxon>Chordata</taxon>
        <taxon>Craniata</taxon>
        <taxon>Vertebrata</taxon>
        <taxon>Euteleostomi</taxon>
        <taxon>Archelosauria</taxon>
        <taxon>Archosauria</taxon>
        <taxon>Dinosauria</taxon>
        <taxon>Saurischia</taxon>
        <taxon>Theropoda</taxon>
        <taxon>Coelurosauria</taxon>
        <taxon>Aves</taxon>
        <taxon>Neognathae</taxon>
        <taxon>Neoaves</taxon>
        <taxon>Telluraves</taxon>
        <taxon>Australaves</taxon>
        <taxon>Passeriformes</taxon>
        <taxon>Thraupidae</taxon>
        <taxon>Rhodinocichla</taxon>
    </lineage>
</organism>
<dbReference type="GO" id="GO:0005788">
    <property type="term" value="C:endoplasmic reticulum lumen"/>
    <property type="evidence" value="ECO:0007669"/>
    <property type="project" value="UniProtKB-SubCell"/>
</dbReference>
<dbReference type="FunFam" id="3.40.30.10:FF:000169">
    <property type="entry name" value="DnaJ homolog subfamily C member 10"/>
    <property type="match status" value="1"/>
</dbReference>
<comment type="caution">
    <text evidence="12">The sequence shown here is derived from an EMBL/GenBank/DDBJ whole genome shotgun (WGS) entry which is preliminary data.</text>
</comment>
<dbReference type="GO" id="GO:0036503">
    <property type="term" value="P:ERAD pathway"/>
    <property type="evidence" value="ECO:0007669"/>
    <property type="project" value="UniProtKB-ARBA"/>
</dbReference>
<dbReference type="PROSITE" id="PS50076">
    <property type="entry name" value="DNAJ_2"/>
    <property type="match status" value="1"/>
</dbReference>
<reference evidence="12 13" key="1">
    <citation type="submission" date="2019-09" db="EMBL/GenBank/DDBJ databases">
        <title>Bird 10,000 Genomes (B10K) Project - Family phase.</title>
        <authorList>
            <person name="Zhang G."/>
        </authorList>
    </citation>
    <scope>NUCLEOTIDE SEQUENCE [LARGE SCALE GENOMIC DNA]</scope>
    <source>
        <strain evidence="12">B10K-CU-031-12</strain>
        <tissue evidence="12">Muscle</tissue>
    </source>
</reference>
<dbReference type="InterPro" id="IPR036869">
    <property type="entry name" value="J_dom_sf"/>
</dbReference>
<evidence type="ECO:0000259" key="11">
    <source>
        <dbReference type="PROSITE" id="PS51352"/>
    </source>
</evidence>
<keyword evidence="9" id="KW-0676">Redox-active center</keyword>
<evidence type="ECO:0000256" key="1">
    <source>
        <dbReference type="ARBA" id="ARBA00004319"/>
    </source>
</evidence>
<dbReference type="Pfam" id="PF00226">
    <property type="entry name" value="DnaJ"/>
    <property type="match status" value="1"/>
</dbReference>
<dbReference type="PRINTS" id="PR00625">
    <property type="entry name" value="JDOMAIN"/>
</dbReference>
<feature type="non-terminal residue" evidence="12">
    <location>
        <position position="781"/>
    </location>
</feature>
<keyword evidence="7" id="KW-1015">Disulfide bond</keyword>
<accession>A0A7K8RDC7</accession>
<dbReference type="GO" id="GO:0051117">
    <property type="term" value="F:ATPase binding"/>
    <property type="evidence" value="ECO:0007669"/>
    <property type="project" value="UniProtKB-ARBA"/>
</dbReference>
<evidence type="ECO:0000256" key="6">
    <source>
        <dbReference type="ARBA" id="ARBA00023002"/>
    </source>
</evidence>
<dbReference type="InterPro" id="IPR001623">
    <property type="entry name" value="DnaJ_domain"/>
</dbReference>
<evidence type="ECO:0000259" key="10">
    <source>
        <dbReference type="PROSITE" id="PS50076"/>
    </source>
</evidence>
<dbReference type="SMART" id="SM00271">
    <property type="entry name" value="DnaJ"/>
    <property type="match status" value="1"/>
</dbReference>
<dbReference type="PRINTS" id="PR00421">
    <property type="entry name" value="THIOREDOXIN"/>
</dbReference>
<feature type="non-terminal residue" evidence="12">
    <location>
        <position position="1"/>
    </location>
</feature>
<dbReference type="PANTHER" id="PTHR44340">
    <property type="entry name" value="DNAJ HOMOLOG SUBFAMILY C MEMBER 10"/>
    <property type="match status" value="1"/>
</dbReference>
<feature type="domain" description="Thioredoxin" evidence="11">
    <location>
        <begin position="662"/>
        <end position="771"/>
    </location>
</feature>
<dbReference type="InterPro" id="IPR013766">
    <property type="entry name" value="Thioredoxin_domain"/>
</dbReference>
<keyword evidence="3" id="KW-0732">Signal</keyword>
<dbReference type="SUPFAM" id="SSF52833">
    <property type="entry name" value="Thioredoxin-like"/>
    <property type="match status" value="5"/>
</dbReference>
<dbReference type="FunFam" id="3.40.30.10:FF:000106">
    <property type="entry name" value="DnaJ homolog subfamily C member 10"/>
    <property type="match status" value="1"/>
</dbReference>
<dbReference type="Pfam" id="PF00085">
    <property type="entry name" value="Thioredoxin"/>
    <property type="match status" value="4"/>
</dbReference>
<dbReference type="PANTHER" id="PTHR44340:SF1">
    <property type="entry name" value="DNAJ HOMOLOG SUBFAMILY C MEMBER 10"/>
    <property type="match status" value="1"/>
</dbReference>
<dbReference type="CDD" id="cd03003">
    <property type="entry name" value="PDI_a_ERdj5_N"/>
    <property type="match status" value="1"/>
</dbReference>
<dbReference type="InterPro" id="IPR017937">
    <property type="entry name" value="Thioredoxin_CS"/>
</dbReference>
<evidence type="ECO:0000256" key="3">
    <source>
        <dbReference type="ARBA" id="ARBA00022729"/>
    </source>
</evidence>
<gene>
    <name evidence="12" type="primary">Dnajc10</name>
    <name evidence="12" type="ORF">RHOROS_R01693</name>
</gene>
<dbReference type="InterPro" id="IPR035674">
    <property type="entry name" value="ERdj5_TRX_C"/>
</dbReference>
<dbReference type="EMBL" id="VWYZ01000013">
    <property type="protein sequence ID" value="NXF15781.1"/>
    <property type="molecule type" value="Genomic_DNA"/>
</dbReference>
<name>A0A7K8RDC7_9PASS</name>
<keyword evidence="8" id="KW-0325">Glycoprotein</keyword>
<feature type="domain" description="Thioredoxin" evidence="11">
    <location>
        <begin position="428"/>
        <end position="546"/>
    </location>
</feature>
<evidence type="ECO:0000256" key="5">
    <source>
        <dbReference type="ARBA" id="ARBA00022824"/>
    </source>
</evidence>
<evidence type="ECO:0000256" key="7">
    <source>
        <dbReference type="ARBA" id="ARBA00023157"/>
    </source>
</evidence>
<protein>
    <recommendedName>
        <fullName evidence="2">DnaJ homolog subfamily C member 10</fullName>
    </recommendedName>
</protein>
<dbReference type="PROSITE" id="PS00194">
    <property type="entry name" value="THIOREDOXIN_1"/>
    <property type="match status" value="3"/>
</dbReference>
<comment type="subcellular location">
    <subcellularLocation>
        <location evidence="1">Endoplasmic reticulum lumen</location>
    </subcellularLocation>
</comment>
<dbReference type="GO" id="GO:0051787">
    <property type="term" value="F:misfolded protein binding"/>
    <property type="evidence" value="ECO:0007669"/>
    <property type="project" value="TreeGrafter"/>
</dbReference>
<proteinExistence type="predicted"/>
<dbReference type="GO" id="GO:0016671">
    <property type="term" value="F:oxidoreductase activity, acting on a sulfur group of donors, disulfide as acceptor"/>
    <property type="evidence" value="ECO:0007669"/>
    <property type="project" value="TreeGrafter"/>
</dbReference>
<sequence length="781" mass="89793">MEFLASKGDYIRYFKRSLLLVFVCVIVLVCTDQDYYSLLGVSKEASSREIRQAFKKLALKLHPDKNQNDPNAHDNFLKINRAYEVLKDEDLRKKYDKYGEKGLEDQQQGGRYESWNFYRYDFGIYDDDPEIITLDRGEFDAAVNSGELWFVNFYSPRCSHCHDLAPTWREFAKELDGVIRIGAVNCGDNRMLCRIKGINSYPSLYVFKTGMQPVKYFGDRSKESLKNFAMQYVTSTVTELWAGNFVNAIETSFASGVGWLITFCAERGGLVNVGWMDCGTQGELCDNLDVSSSTTAYFPPGATINNKEKGGVLMNNWTFAFIKHKRILHIGMAGINFLWCCWFVFPCGLKDRLAHHRWLLFFQFGEGDKSNVQEFKKLKFLLKDEHIQVGKFDCLSSPTICNKLYVYQPCLAVFKGKGTGDYEIHHGKKILYDIVAFAKESVNSHVITLGPQNFPDKDKEPWLVDFFAPWCPPCRALLPELRKASKHLYGQLKFGTLDCTVHEGLCNMHNIRAYPTTVVFNQSDVHEYEGHHSAEQILEFIEDLRNPSVVSLTPETFAELVQRRKREEIWMVDFYAPWCGPCQALMPEWKKMARMLNGLISVGSVDCQKYYSFCHQESVRGYPEIRLFPQKSNTAHHYYSYNGWHRDAYSLRGWALGYLPQVSVDLTPQSFTEKVLNGKDHWVIDFYAPWCGPCQNFAPEFEMLARAVKGKVKAGKVDCQAYGHTCQTADIRAYPTVKFYPYQGTKKSAFGEYIDSRDAKGIADLLNEKLEAMEKKEKRKK</sequence>
<feature type="domain" description="J" evidence="10">
    <location>
        <begin position="34"/>
        <end position="99"/>
    </location>
</feature>
<feature type="domain" description="Thioredoxin" evidence="11">
    <location>
        <begin position="547"/>
        <end position="660"/>
    </location>
</feature>
<dbReference type="FunFam" id="3.40.30.10:FF:000135">
    <property type="entry name" value="DnaJ homolog subfamily C member 10"/>
    <property type="match status" value="1"/>
</dbReference>
<keyword evidence="5" id="KW-0256">Endoplasmic reticulum</keyword>
<evidence type="ECO:0000256" key="9">
    <source>
        <dbReference type="ARBA" id="ARBA00023284"/>
    </source>
</evidence>
<dbReference type="Gene3D" id="1.10.287.110">
    <property type="entry name" value="DnaJ domain"/>
    <property type="match status" value="1"/>
</dbReference>
<dbReference type="FunFam" id="1.10.287.110:FF:000029">
    <property type="entry name" value="DnaJ homolog subfamily C member 10"/>
    <property type="match status" value="1"/>
</dbReference>
<dbReference type="InterPro" id="IPR035673">
    <property type="entry name" value="ERdj5_TRX_N"/>
</dbReference>
<keyword evidence="4" id="KW-0677">Repeat</keyword>
<evidence type="ECO:0000256" key="8">
    <source>
        <dbReference type="ARBA" id="ARBA00023180"/>
    </source>
</evidence>
<dbReference type="InterPro" id="IPR036249">
    <property type="entry name" value="Thioredoxin-like_sf"/>
</dbReference>
<keyword evidence="13" id="KW-1185">Reference proteome</keyword>
<feature type="domain" description="Thioredoxin" evidence="11">
    <location>
        <begin position="120"/>
        <end position="234"/>
    </location>
</feature>
<dbReference type="FunFam" id="3.40.30.10:FF:000087">
    <property type="entry name" value="DnaJ homolog subfamily C member 10"/>
    <property type="match status" value="1"/>
</dbReference>
<dbReference type="InterPro" id="IPR052460">
    <property type="entry name" value="ER_disulfide_reductase"/>
</dbReference>
<dbReference type="GO" id="GO:0036498">
    <property type="term" value="P:IRE1-mediated unfolded protein response"/>
    <property type="evidence" value="ECO:0007669"/>
    <property type="project" value="TreeGrafter"/>
</dbReference>
<dbReference type="Gene3D" id="3.40.30.10">
    <property type="entry name" value="Glutaredoxin"/>
    <property type="match status" value="6"/>
</dbReference>